<dbReference type="PROSITE" id="PS50968">
    <property type="entry name" value="BIOTINYL_LIPOYL"/>
    <property type="match status" value="1"/>
</dbReference>
<evidence type="ECO:0000256" key="8">
    <source>
        <dbReference type="ARBA" id="ARBA00023267"/>
    </source>
</evidence>
<proteinExistence type="predicted"/>
<dbReference type="PROSITE" id="PS00188">
    <property type="entry name" value="BIOTIN"/>
    <property type="match status" value="1"/>
</dbReference>
<dbReference type="InterPro" id="IPR011764">
    <property type="entry name" value="Biotin_carboxylation_dom"/>
</dbReference>
<evidence type="ECO:0000256" key="7">
    <source>
        <dbReference type="ARBA" id="ARBA00023128"/>
    </source>
</evidence>
<dbReference type="PROSITE" id="PS50975">
    <property type="entry name" value="ATP_GRASP"/>
    <property type="match status" value="1"/>
</dbReference>
<dbReference type="GO" id="GO:0046872">
    <property type="term" value="F:metal ion binding"/>
    <property type="evidence" value="ECO:0007669"/>
    <property type="project" value="InterPro"/>
</dbReference>
<dbReference type="CDD" id="cd06850">
    <property type="entry name" value="biotinyl_domain"/>
    <property type="match status" value="1"/>
</dbReference>
<evidence type="ECO:0000259" key="13">
    <source>
        <dbReference type="PROSITE" id="PS50979"/>
    </source>
</evidence>
<comment type="subunit">
    <text evidence="9">Probably a heterodimer composed of biotin-containing alpha subunits and beta subunits.</text>
</comment>
<dbReference type="AlphaFoldDB" id="A0A1D2AG63"/>
<dbReference type="Pfam" id="PF02786">
    <property type="entry name" value="CPSase_L_D2"/>
    <property type="match status" value="1"/>
</dbReference>
<dbReference type="Pfam" id="PF00364">
    <property type="entry name" value="Biotin_lipoyl"/>
    <property type="match status" value="1"/>
</dbReference>
<dbReference type="SUPFAM" id="SSF56059">
    <property type="entry name" value="Glutathione synthetase ATP-binding domain-like"/>
    <property type="match status" value="1"/>
</dbReference>
<keyword evidence="8" id="KW-0092">Biotin</keyword>
<evidence type="ECO:0000313" key="14">
    <source>
        <dbReference type="EMBL" id="JAT78189.1"/>
    </source>
</evidence>
<comment type="cofactor">
    <cofactor evidence="1">
        <name>biotin</name>
        <dbReference type="ChEBI" id="CHEBI:57586"/>
    </cofactor>
</comment>
<reference evidence="14" key="1">
    <citation type="submission" date="2015-08" db="EMBL/GenBank/DDBJ databases">
        <authorList>
            <person name="Babu N.S."/>
            <person name="Beckwith C.J."/>
            <person name="Beseler K.G."/>
            <person name="Brison A."/>
            <person name="Carone J.V."/>
            <person name="Caskin T.P."/>
            <person name="Diamond M."/>
            <person name="Durham M.E."/>
            <person name="Foxe J.M."/>
            <person name="Go M."/>
            <person name="Henderson B.A."/>
            <person name="Jones I.B."/>
            <person name="McGettigan J.A."/>
            <person name="Micheletti S.J."/>
            <person name="Nasrallah M.E."/>
            <person name="Ortiz D."/>
            <person name="Piller C.R."/>
            <person name="Privatt S.R."/>
            <person name="Schneider S.L."/>
            <person name="Sharp S."/>
            <person name="Smith T.C."/>
            <person name="Stanton J.D."/>
            <person name="Ullery H.E."/>
            <person name="Wilson R.J."/>
            <person name="Serrano M.G."/>
            <person name="Buck G."/>
            <person name="Lee V."/>
            <person name="Wang Y."/>
            <person name="Carvalho R."/>
            <person name="Voegtly L."/>
            <person name="Shi R."/>
            <person name="Duckworth R."/>
            <person name="Johnson A."/>
            <person name="Loviza R."/>
            <person name="Walstead R."/>
            <person name="Shah Z."/>
            <person name="Kiflezghi M."/>
            <person name="Wade K."/>
            <person name="Ball S.L."/>
            <person name="Bradley K.W."/>
            <person name="Asai D.J."/>
            <person name="Bowman C.A."/>
            <person name="Russell D.A."/>
            <person name="Pope W.H."/>
            <person name="Jacobs-Sera D."/>
            <person name="Hendrix R.W."/>
            <person name="Hatfull G.F."/>
        </authorList>
    </citation>
    <scope>NUCLEOTIDE SEQUENCE</scope>
</reference>
<dbReference type="InterPro" id="IPR011054">
    <property type="entry name" value="Rudment_hybrid_motif"/>
</dbReference>
<feature type="domain" description="ATP-grasp" evidence="12">
    <location>
        <begin position="157"/>
        <end position="355"/>
    </location>
</feature>
<accession>A0A1D2AG63</accession>
<feature type="domain" description="Lipoyl-binding" evidence="11">
    <location>
        <begin position="648"/>
        <end position="724"/>
    </location>
</feature>
<dbReference type="InterPro" id="IPR000089">
    <property type="entry name" value="Biotin_lipoyl"/>
</dbReference>
<dbReference type="Gene3D" id="3.30.470.20">
    <property type="entry name" value="ATP-grasp fold, B domain"/>
    <property type="match status" value="1"/>
</dbReference>
<evidence type="ECO:0000256" key="2">
    <source>
        <dbReference type="ARBA" id="ARBA00004305"/>
    </source>
</evidence>
<dbReference type="PROSITE" id="PS50979">
    <property type="entry name" value="BC"/>
    <property type="match status" value="1"/>
</dbReference>
<dbReference type="EMBL" id="GDKF01000433">
    <property type="protein sequence ID" value="JAT78189.1"/>
    <property type="molecule type" value="Transcribed_RNA"/>
</dbReference>
<evidence type="ECO:0000259" key="11">
    <source>
        <dbReference type="PROSITE" id="PS50968"/>
    </source>
</evidence>
<dbReference type="SMART" id="SM00878">
    <property type="entry name" value="Biotin_carb_C"/>
    <property type="match status" value="1"/>
</dbReference>
<dbReference type="InterPro" id="IPR005479">
    <property type="entry name" value="CPAse_ATP-bd"/>
</dbReference>
<evidence type="ECO:0008006" key="15">
    <source>
        <dbReference type="Google" id="ProtNLM"/>
    </source>
</evidence>
<sequence length="732" mass="77491">MNALILHGRSKRRTLLASLTRHLARNLTSGPLPTQPPAISKLLVANRGEIACRVLTSARKLGIPSVAVYSEADRAAKHVSLADEAFCIGPAPARDSYLRTDRILEVAQLTGTTAVHPGYGFLSENTDFAAALEGAGVAFVGPPASAIRSMGNKSEAKALMSAAGVPVVPGYHGADQADERLQAEADRIGYPVLVKAVLGGGGKGMKLAASRAEFMDALNSARREALAGFGDDRVLLERYVQRPRHVEVQVMADAHGAAVYLFERDCSVQRRHQKVIEEAPAPGISESFRRSIGESATAAATAVGYRNAGTVEFIMDTATGEYFFMEMNTRLQVEHPVSEAISGVDLVEWQLRVAAGERLPLTQDQLRIGGHAFEARIYAENPANNFLPAGGRLLRWRPPPGAAEFGPGAVRVDSGINQGDQVGVHYDPMIAKLIVHGPTREAALRTLHAALGETQVAGLPTNIEFMRRVTQDPDFQTGGVDTSFIAEHEDSLLERVAPGTDELCLAALIYAAPHASGEPSASTKVPCPEPWRQPSAFRVNHPARASVGFGHAPATGGLELDLVGAGGGVTLEGAALAEGSGLGAEARVEARHVEVTADRVSAELAGRRVRGDYVMHVSGEEEVLDLWVGGRASQFRRTVVRRWERTGAASAGAAAGRIRSPMPGKVVKVFVSVGDWVEEGQPLVAVEAMKMEHAVCAPFSGNVAELAAHVGAQVDDGHQLALVEAAPAEATA</sequence>
<dbReference type="Pfam" id="PF00289">
    <property type="entry name" value="Biotin_carb_N"/>
    <property type="match status" value="1"/>
</dbReference>
<evidence type="ECO:0000256" key="1">
    <source>
        <dbReference type="ARBA" id="ARBA00001953"/>
    </source>
</evidence>
<evidence type="ECO:0000256" key="10">
    <source>
        <dbReference type="PROSITE-ProRule" id="PRU00409"/>
    </source>
</evidence>
<evidence type="ECO:0000256" key="9">
    <source>
        <dbReference type="ARBA" id="ARBA00062371"/>
    </source>
</evidence>
<dbReference type="FunFam" id="3.30.470.20:FF:000028">
    <property type="entry name" value="Methylcrotonoyl-CoA carboxylase subunit alpha, mitochondrial"/>
    <property type="match status" value="1"/>
</dbReference>
<dbReference type="InterPro" id="IPR005481">
    <property type="entry name" value="BC-like_N"/>
</dbReference>
<keyword evidence="6" id="KW-0809">Transit peptide</keyword>
<dbReference type="InterPro" id="IPR011053">
    <property type="entry name" value="Single_hybrid_motif"/>
</dbReference>
<keyword evidence="7" id="KW-0496">Mitochondrion</keyword>
<keyword evidence="4 10" id="KW-0547">Nucleotide-binding</keyword>
<dbReference type="InterPro" id="IPR016185">
    <property type="entry name" value="PreATP-grasp_dom_sf"/>
</dbReference>
<name>A0A1D2AG63_AUXPR</name>
<dbReference type="FunFam" id="2.40.50.100:FF:000003">
    <property type="entry name" value="Acetyl-CoA carboxylase biotin carboxyl carrier protein"/>
    <property type="match status" value="1"/>
</dbReference>
<dbReference type="SUPFAM" id="SSF51230">
    <property type="entry name" value="Single hybrid motif"/>
    <property type="match status" value="1"/>
</dbReference>
<dbReference type="InterPro" id="IPR050856">
    <property type="entry name" value="Biotin_carboxylase_complex"/>
</dbReference>
<dbReference type="Pfam" id="PF02785">
    <property type="entry name" value="Biotin_carb_C"/>
    <property type="match status" value="1"/>
</dbReference>
<evidence type="ECO:0000256" key="6">
    <source>
        <dbReference type="ARBA" id="ARBA00022946"/>
    </source>
</evidence>
<evidence type="ECO:0000256" key="5">
    <source>
        <dbReference type="ARBA" id="ARBA00022840"/>
    </source>
</evidence>
<dbReference type="SUPFAM" id="SSF52440">
    <property type="entry name" value="PreATP-grasp domain"/>
    <property type="match status" value="1"/>
</dbReference>
<dbReference type="GO" id="GO:0005759">
    <property type="term" value="C:mitochondrial matrix"/>
    <property type="evidence" value="ECO:0007669"/>
    <property type="project" value="UniProtKB-SubCell"/>
</dbReference>
<dbReference type="SUPFAM" id="SSF51246">
    <property type="entry name" value="Rudiment single hybrid motif"/>
    <property type="match status" value="1"/>
</dbReference>
<dbReference type="NCBIfam" id="NF006367">
    <property type="entry name" value="PRK08591.1"/>
    <property type="match status" value="1"/>
</dbReference>
<dbReference type="FunFam" id="3.40.50.20:FF:000010">
    <property type="entry name" value="Propionyl-CoA carboxylase subunit alpha"/>
    <property type="match status" value="1"/>
</dbReference>
<evidence type="ECO:0000256" key="4">
    <source>
        <dbReference type="ARBA" id="ARBA00022741"/>
    </source>
</evidence>
<protein>
    <recommendedName>
        <fullName evidence="15">Methylcrotonoyl-CoA carboxylase subunit alpha, mitochondrial</fullName>
    </recommendedName>
</protein>
<dbReference type="PROSITE" id="PS00867">
    <property type="entry name" value="CPSASE_2"/>
    <property type="match status" value="1"/>
</dbReference>
<gene>
    <name evidence="14" type="ORF">g.7010</name>
</gene>
<dbReference type="InterPro" id="IPR005482">
    <property type="entry name" value="Biotin_COase_C"/>
</dbReference>
<comment type="subcellular location">
    <subcellularLocation>
        <location evidence="2">Mitochondrion matrix</location>
    </subcellularLocation>
</comment>
<evidence type="ECO:0000256" key="3">
    <source>
        <dbReference type="ARBA" id="ARBA00022598"/>
    </source>
</evidence>
<dbReference type="InterPro" id="IPR001882">
    <property type="entry name" value="Biotin_BS"/>
</dbReference>
<keyword evidence="5 10" id="KW-0067">ATP-binding</keyword>
<dbReference type="GO" id="GO:0005524">
    <property type="term" value="F:ATP binding"/>
    <property type="evidence" value="ECO:0007669"/>
    <property type="project" value="UniProtKB-UniRule"/>
</dbReference>
<dbReference type="PANTHER" id="PTHR18866">
    <property type="entry name" value="CARBOXYLASE:PYRUVATE/ACETYL-COA/PROPIONYL-COA CARBOXYLASE"/>
    <property type="match status" value="1"/>
</dbReference>
<organism evidence="14">
    <name type="scientific">Auxenochlorella protothecoides</name>
    <name type="common">Green microalga</name>
    <name type="synonym">Chlorella protothecoides</name>
    <dbReference type="NCBI Taxonomy" id="3075"/>
    <lineage>
        <taxon>Eukaryota</taxon>
        <taxon>Viridiplantae</taxon>
        <taxon>Chlorophyta</taxon>
        <taxon>core chlorophytes</taxon>
        <taxon>Trebouxiophyceae</taxon>
        <taxon>Chlorellales</taxon>
        <taxon>Chlorellaceae</taxon>
        <taxon>Auxenochlorella</taxon>
    </lineage>
</organism>
<feature type="domain" description="Biotin carboxylation" evidence="13">
    <location>
        <begin position="38"/>
        <end position="490"/>
    </location>
</feature>
<dbReference type="FunFam" id="3.30.1490.20:FF:000003">
    <property type="entry name" value="acetyl-CoA carboxylase isoform X1"/>
    <property type="match status" value="1"/>
</dbReference>
<dbReference type="Gene3D" id="2.40.50.100">
    <property type="match status" value="1"/>
</dbReference>
<keyword evidence="3" id="KW-0436">Ligase</keyword>
<dbReference type="InterPro" id="IPR011761">
    <property type="entry name" value="ATP-grasp"/>
</dbReference>
<evidence type="ECO:0000259" key="12">
    <source>
        <dbReference type="PROSITE" id="PS50975"/>
    </source>
</evidence>
<dbReference type="GO" id="GO:0004485">
    <property type="term" value="F:methylcrotonoyl-CoA carboxylase activity"/>
    <property type="evidence" value="ECO:0007669"/>
    <property type="project" value="TreeGrafter"/>
</dbReference>
<dbReference type="PANTHER" id="PTHR18866:SF33">
    <property type="entry name" value="METHYLCROTONOYL-COA CARBOXYLASE SUBUNIT ALPHA, MITOCHONDRIAL-RELATED"/>
    <property type="match status" value="1"/>
</dbReference>